<organism evidence="1">
    <name type="scientific">marine sediment metagenome</name>
    <dbReference type="NCBI Taxonomy" id="412755"/>
    <lineage>
        <taxon>unclassified sequences</taxon>
        <taxon>metagenomes</taxon>
        <taxon>ecological metagenomes</taxon>
    </lineage>
</organism>
<accession>A0A0F9PZS4</accession>
<comment type="caution">
    <text evidence="1">The sequence shown here is derived from an EMBL/GenBank/DDBJ whole genome shotgun (WGS) entry which is preliminary data.</text>
</comment>
<dbReference type="EMBL" id="LAZR01002425">
    <property type="protein sequence ID" value="KKN30217.1"/>
    <property type="molecule type" value="Genomic_DNA"/>
</dbReference>
<gene>
    <name evidence="1" type="ORF">LCGC14_0836230</name>
</gene>
<evidence type="ECO:0000313" key="1">
    <source>
        <dbReference type="EMBL" id="KKN30217.1"/>
    </source>
</evidence>
<name>A0A0F9PZS4_9ZZZZ</name>
<dbReference type="AlphaFoldDB" id="A0A0F9PZS4"/>
<sequence length="89" mass="10071">MPRTGGTQVQDRTHILKLCMDAKEDRRTYEKIKNDSTCRVVEKDFFSTPKGVVWAVVEYVDSMGVYRAVQTQSLDEDIPAGGVSNEEED</sequence>
<protein>
    <submittedName>
        <fullName evidence="1">Uncharacterized protein</fullName>
    </submittedName>
</protein>
<reference evidence="1" key="1">
    <citation type="journal article" date="2015" name="Nature">
        <title>Complex archaea that bridge the gap between prokaryotes and eukaryotes.</title>
        <authorList>
            <person name="Spang A."/>
            <person name="Saw J.H."/>
            <person name="Jorgensen S.L."/>
            <person name="Zaremba-Niedzwiedzka K."/>
            <person name="Martijn J."/>
            <person name="Lind A.E."/>
            <person name="van Eijk R."/>
            <person name="Schleper C."/>
            <person name="Guy L."/>
            <person name="Ettema T.J."/>
        </authorList>
    </citation>
    <scope>NUCLEOTIDE SEQUENCE</scope>
</reference>
<proteinExistence type="predicted"/>